<evidence type="ECO:0000313" key="4">
    <source>
        <dbReference type="Proteomes" id="UP000789595"/>
    </source>
</evidence>
<dbReference type="Pfam" id="PF04072">
    <property type="entry name" value="LCM"/>
    <property type="match status" value="1"/>
</dbReference>
<protein>
    <recommendedName>
        <fullName evidence="5">[Phosphatase 2A protein]-leucine-carboxy methyltransferase 1</fullName>
    </recommendedName>
</protein>
<dbReference type="Gene3D" id="3.40.50.150">
    <property type="entry name" value="Vaccinia Virus protein VP39"/>
    <property type="match status" value="1"/>
</dbReference>
<dbReference type="PANTHER" id="PTHR43619">
    <property type="entry name" value="S-ADENOSYL-L-METHIONINE-DEPENDENT METHYLTRANSFERASE YKTD-RELATED"/>
    <property type="match status" value="1"/>
</dbReference>
<dbReference type="PANTHER" id="PTHR43619:SF2">
    <property type="entry name" value="S-ADENOSYL-L-METHIONINE-DEPENDENT METHYLTRANSFERASES SUPERFAMILY PROTEIN"/>
    <property type="match status" value="1"/>
</dbReference>
<dbReference type="GO" id="GO:0032259">
    <property type="term" value="P:methylation"/>
    <property type="evidence" value="ECO:0007669"/>
    <property type="project" value="UniProtKB-KW"/>
</dbReference>
<dbReference type="SUPFAM" id="SSF53335">
    <property type="entry name" value="S-adenosyl-L-methionine-dependent methyltransferases"/>
    <property type="match status" value="1"/>
</dbReference>
<sequence>MLKRMTLLVALARETSSLNGAWRRRGVYRDRSDMPPLDAVAAAVGAAAPWAAPKWVWAFCWRAHARLLPALHARDGLTNTCVNLQVLWLKALAGDDAAYALLPRGFRLLVAPPLRRFYPRLHHQNIKLRAKFLDDAVRDELRRGDDDVAVVALGAGFDGRAARAVEDRGPRARAADVDLPEVIAQKRSVLGRADGYGAELIACDLAGAGVEAALARAIGNRTRVVFVVEALLIYLDAAAAERLLDACRGAPCAAVSLCFADRLAIDGVDEAAAARLFADRGFDLVRYLPKPGLARHMGVARRRPRRGES</sequence>
<organism evidence="3 4">
    <name type="scientific">Pelagomonas calceolata</name>
    <dbReference type="NCBI Taxonomy" id="35677"/>
    <lineage>
        <taxon>Eukaryota</taxon>
        <taxon>Sar</taxon>
        <taxon>Stramenopiles</taxon>
        <taxon>Ochrophyta</taxon>
        <taxon>Pelagophyceae</taxon>
        <taxon>Pelagomonadales</taxon>
        <taxon>Pelagomonadaceae</taxon>
        <taxon>Pelagomonas</taxon>
    </lineage>
</organism>
<accession>A0A8J2SA17</accession>
<dbReference type="OrthoDB" id="203237at2759"/>
<keyword evidence="2" id="KW-0808">Transferase</keyword>
<keyword evidence="1" id="KW-0489">Methyltransferase</keyword>
<name>A0A8J2SA17_9STRA</name>
<evidence type="ECO:0000256" key="2">
    <source>
        <dbReference type="ARBA" id="ARBA00022679"/>
    </source>
</evidence>
<comment type="caution">
    <text evidence="3">The sequence shown here is derived from an EMBL/GenBank/DDBJ whole genome shotgun (WGS) entry which is preliminary data.</text>
</comment>
<dbReference type="InterPro" id="IPR029063">
    <property type="entry name" value="SAM-dependent_MTases_sf"/>
</dbReference>
<evidence type="ECO:0008006" key="5">
    <source>
        <dbReference type="Google" id="ProtNLM"/>
    </source>
</evidence>
<evidence type="ECO:0000313" key="3">
    <source>
        <dbReference type="EMBL" id="CAH0367933.1"/>
    </source>
</evidence>
<dbReference type="InterPro" id="IPR007213">
    <property type="entry name" value="Ppm1/Ppm2/Tcmp"/>
</dbReference>
<gene>
    <name evidence="3" type="ORF">PECAL_2P09770</name>
</gene>
<dbReference type="EMBL" id="CAKKNE010000002">
    <property type="protein sequence ID" value="CAH0367933.1"/>
    <property type="molecule type" value="Genomic_DNA"/>
</dbReference>
<proteinExistence type="predicted"/>
<dbReference type="GO" id="GO:0008168">
    <property type="term" value="F:methyltransferase activity"/>
    <property type="evidence" value="ECO:0007669"/>
    <property type="project" value="UniProtKB-KW"/>
</dbReference>
<keyword evidence="4" id="KW-1185">Reference proteome</keyword>
<reference evidence="3" key="1">
    <citation type="submission" date="2021-11" db="EMBL/GenBank/DDBJ databases">
        <authorList>
            <consortium name="Genoscope - CEA"/>
            <person name="William W."/>
        </authorList>
    </citation>
    <scope>NUCLEOTIDE SEQUENCE</scope>
</reference>
<dbReference type="Proteomes" id="UP000789595">
    <property type="component" value="Unassembled WGS sequence"/>
</dbReference>
<evidence type="ECO:0000256" key="1">
    <source>
        <dbReference type="ARBA" id="ARBA00022603"/>
    </source>
</evidence>
<dbReference type="AlphaFoldDB" id="A0A8J2SA17"/>